<evidence type="ECO:0000313" key="2">
    <source>
        <dbReference type="EMBL" id="GAG49761.1"/>
    </source>
</evidence>
<dbReference type="InterPro" id="IPR001206">
    <property type="entry name" value="Diacylglycerol_kinase_cat_dom"/>
</dbReference>
<dbReference type="AlphaFoldDB" id="X0ZNI4"/>
<comment type="caution">
    <text evidence="2">The sequence shown here is derived from an EMBL/GenBank/DDBJ whole genome shotgun (WGS) entry which is preliminary data.</text>
</comment>
<dbReference type="InterPro" id="IPR017438">
    <property type="entry name" value="ATP-NAD_kinase_N"/>
</dbReference>
<dbReference type="Gene3D" id="3.40.50.10330">
    <property type="entry name" value="Probable inorganic polyphosphate/atp-NAD kinase, domain 1"/>
    <property type="match status" value="1"/>
</dbReference>
<proteinExistence type="predicted"/>
<dbReference type="InterPro" id="IPR016064">
    <property type="entry name" value="NAD/diacylglycerol_kinase_sf"/>
</dbReference>
<dbReference type="EMBL" id="BARS01053223">
    <property type="protein sequence ID" value="GAG49761.1"/>
    <property type="molecule type" value="Genomic_DNA"/>
</dbReference>
<dbReference type="GO" id="GO:0016301">
    <property type="term" value="F:kinase activity"/>
    <property type="evidence" value="ECO:0007669"/>
    <property type="project" value="InterPro"/>
</dbReference>
<dbReference type="Pfam" id="PF00781">
    <property type="entry name" value="DAGK_cat"/>
    <property type="match status" value="1"/>
</dbReference>
<evidence type="ECO:0000259" key="1">
    <source>
        <dbReference type="Pfam" id="PF00781"/>
    </source>
</evidence>
<protein>
    <recommendedName>
        <fullName evidence="1">DAGKc domain-containing protein</fullName>
    </recommendedName>
</protein>
<organism evidence="2">
    <name type="scientific">marine sediment metagenome</name>
    <dbReference type="NCBI Taxonomy" id="412755"/>
    <lineage>
        <taxon>unclassified sequences</taxon>
        <taxon>metagenomes</taxon>
        <taxon>ecological metagenomes</taxon>
    </lineage>
</organism>
<gene>
    <name evidence="2" type="ORF">S01H1_79009</name>
</gene>
<feature type="domain" description="DAGKc" evidence="1">
    <location>
        <begin position="4"/>
        <end position="52"/>
    </location>
</feature>
<reference evidence="2" key="1">
    <citation type="journal article" date="2014" name="Front. Microbiol.">
        <title>High frequency of phylogenetically diverse reductive dehalogenase-homologous genes in deep subseafloor sedimentary metagenomes.</title>
        <authorList>
            <person name="Kawai M."/>
            <person name="Futagami T."/>
            <person name="Toyoda A."/>
            <person name="Takaki Y."/>
            <person name="Nishi S."/>
            <person name="Hori S."/>
            <person name="Arai W."/>
            <person name="Tsubouchi T."/>
            <person name="Morono Y."/>
            <person name="Uchiyama I."/>
            <person name="Ito T."/>
            <person name="Fujiyama A."/>
            <person name="Inagaki F."/>
            <person name="Takami H."/>
        </authorList>
    </citation>
    <scope>NUCLEOTIDE SEQUENCE</scope>
    <source>
        <strain evidence="2">Expedition CK06-06</strain>
    </source>
</reference>
<feature type="non-terminal residue" evidence="2">
    <location>
        <position position="54"/>
    </location>
</feature>
<accession>X0ZNI4</accession>
<dbReference type="SUPFAM" id="SSF111331">
    <property type="entry name" value="NAD kinase/diacylglycerol kinase-like"/>
    <property type="match status" value="1"/>
</dbReference>
<sequence>MLKKIHIIINPASGQPQPILNQLNDIFHPAEVEWGISITQKSGDAARFARQAIT</sequence>
<name>X0ZNI4_9ZZZZ</name>